<dbReference type="AlphaFoldDB" id="A0A1I5USP4"/>
<evidence type="ECO:0008006" key="4">
    <source>
        <dbReference type="Google" id="ProtNLM"/>
    </source>
</evidence>
<organism evidence="2 3">
    <name type="scientific">Caldicoprobacter faecalis</name>
    <dbReference type="NCBI Taxonomy" id="937334"/>
    <lineage>
        <taxon>Bacteria</taxon>
        <taxon>Bacillati</taxon>
        <taxon>Bacillota</taxon>
        <taxon>Clostridia</taxon>
        <taxon>Caldicoprobacterales</taxon>
        <taxon>Caldicoprobacteraceae</taxon>
        <taxon>Caldicoprobacter</taxon>
    </lineage>
</organism>
<evidence type="ECO:0000313" key="2">
    <source>
        <dbReference type="EMBL" id="SFP98283.1"/>
    </source>
</evidence>
<protein>
    <recommendedName>
        <fullName evidence="4">DUF5050 domain-containing protein</fullName>
    </recommendedName>
</protein>
<evidence type="ECO:0000256" key="1">
    <source>
        <dbReference type="SAM" id="MobiDB-lite"/>
    </source>
</evidence>
<sequence length="529" mass="58532">MYFKNIAELAKNLRNGILYKMKQPIMVVFKTRMSGSFKGFSMKDKHTGSGLRPLKKANKVFMFLSMSNRILGKNSMRLGVIVCLCVVLITLGLLLPKVVSKNNVVSRGIESPSDEVVSDLHAEPITKQKDKQEPKQLPIIDLSGSAVDLETEMLQINEPTPYGRELLYSAGNASSIDGPVLTRLFLYNLDTRQETEVAETKVKFGEIYEGRFNENWIVWLDTNQSGTNYIYALNRKTGEVSQVKRCDLNKPQLVLYGDNLVWVEQKDEENDRLYLYNFKSGEPVVLDSFNNPTYGTCPPALYDDVLVWVYPSPKDASRSIIKKLDLKKALTIGAVTGQDAAVELAGSEPAGEPGNMSANDMPSQGENATAQAETAALEGTGMGVQGVNDNGVAAVQAEAQGVEPQIIDPQGFAIYPQTNGEVIAWLDNLDPSRARLLMTRDDGETIKVVAQGVGRLFGVGDKFIVYTQNDSIMLYFWEIDRYARLTQPGEKGMLSKACVSGNVVVWYEVSDPSQRKDKVKVSIIEQPDI</sequence>
<proteinExistence type="predicted"/>
<feature type="region of interest" description="Disordered" evidence="1">
    <location>
        <begin position="346"/>
        <end position="369"/>
    </location>
</feature>
<dbReference type="Proteomes" id="UP000198577">
    <property type="component" value="Unassembled WGS sequence"/>
</dbReference>
<feature type="compositionally biased region" description="Polar residues" evidence="1">
    <location>
        <begin position="356"/>
        <end position="369"/>
    </location>
</feature>
<reference evidence="2 3" key="1">
    <citation type="submission" date="2016-10" db="EMBL/GenBank/DDBJ databases">
        <authorList>
            <person name="de Groot N.N."/>
        </authorList>
    </citation>
    <scope>NUCLEOTIDE SEQUENCE [LARGE SCALE GENOMIC DNA]</scope>
    <source>
        <strain evidence="2 3">DSM 20678</strain>
    </source>
</reference>
<evidence type="ECO:0000313" key="3">
    <source>
        <dbReference type="Proteomes" id="UP000198577"/>
    </source>
</evidence>
<name>A0A1I5USP4_9FIRM</name>
<dbReference type="STRING" id="937334.SAMN05444406_10851"/>
<dbReference type="OrthoDB" id="2729595at2"/>
<keyword evidence="3" id="KW-1185">Reference proteome</keyword>
<dbReference type="PANTHER" id="PTHR36842:SF1">
    <property type="entry name" value="PROTEIN TOLB"/>
    <property type="match status" value="1"/>
</dbReference>
<dbReference type="EMBL" id="FOXR01000008">
    <property type="protein sequence ID" value="SFP98283.1"/>
    <property type="molecule type" value="Genomic_DNA"/>
</dbReference>
<dbReference type="PANTHER" id="PTHR36842">
    <property type="entry name" value="PROTEIN TOLB HOMOLOG"/>
    <property type="match status" value="1"/>
</dbReference>
<dbReference type="SUPFAM" id="SSF69304">
    <property type="entry name" value="Tricorn protease N-terminal domain"/>
    <property type="match status" value="1"/>
</dbReference>
<accession>A0A1I5USP4</accession>
<gene>
    <name evidence="2" type="ORF">SAMN05444406_10851</name>
</gene>
<dbReference type="RefSeq" id="WP_092282186.1">
    <property type="nucleotide sequence ID" value="NZ_FOXR01000008.1"/>
</dbReference>